<comment type="caution">
    <text evidence="1">The sequence shown here is derived from an EMBL/GenBank/DDBJ whole genome shotgun (WGS) entry which is preliminary data.</text>
</comment>
<evidence type="ECO:0000313" key="2">
    <source>
        <dbReference type="Proteomes" id="UP000239650"/>
    </source>
</evidence>
<dbReference type="Proteomes" id="UP000239650">
    <property type="component" value="Unassembled WGS sequence"/>
</dbReference>
<proteinExistence type="predicted"/>
<protein>
    <submittedName>
        <fullName evidence="1">Uncharacterized protein</fullName>
    </submittedName>
</protein>
<reference evidence="1 2" key="1">
    <citation type="submission" date="2018-02" db="EMBL/GenBank/DDBJ databases">
        <authorList>
            <person name="Rodrigo-Torres L."/>
            <person name="Arahal R. D."/>
            <person name="Lucena T."/>
        </authorList>
    </citation>
    <scope>NUCLEOTIDE SEQUENCE [LARGE SCALE GENOMIC DNA]</scope>
    <source>
        <strain evidence="1 2">CECT 9267</strain>
    </source>
</reference>
<sequence>MIAFFVGISLTLMGLSFNKGDFGSVADWVSGVGSIFAIVAVYQQIKQSDKQYRLDKQSNLLIASGIRKIKNTDENGIEITTSKEELLFWGTNDGNTAGSFKFIGICTKKQYLEIINSEHDNLKSKNIDNYIIDPVLEVVIGLEERKFELIEPHCVSSEISIPLEYINNNWSKDREICLVYMDAVGNLYKKDIIKAV</sequence>
<evidence type="ECO:0000313" key="1">
    <source>
        <dbReference type="EMBL" id="SPE23437.1"/>
    </source>
</evidence>
<accession>A0AAE8LXD2</accession>
<dbReference type="AlphaFoldDB" id="A0AAE8LXD2"/>
<gene>
    <name evidence="1" type="ORF">LAS9267_01994</name>
</gene>
<organism evidence="1 2">
    <name type="scientific">Latilactobacillus sakei</name>
    <name type="common">Lactobacillus sakei</name>
    <dbReference type="NCBI Taxonomy" id="1599"/>
    <lineage>
        <taxon>Bacteria</taxon>
        <taxon>Bacillati</taxon>
        <taxon>Bacillota</taxon>
        <taxon>Bacilli</taxon>
        <taxon>Lactobacillales</taxon>
        <taxon>Lactobacillaceae</taxon>
        <taxon>Latilactobacillus</taxon>
    </lineage>
</organism>
<name>A0AAE8LXD2_LATSK</name>
<dbReference type="EMBL" id="OKRC01000013">
    <property type="protein sequence ID" value="SPE23437.1"/>
    <property type="molecule type" value="Genomic_DNA"/>
</dbReference>